<dbReference type="GO" id="GO:0046872">
    <property type="term" value="F:metal ion binding"/>
    <property type="evidence" value="ECO:0007669"/>
    <property type="project" value="InterPro"/>
</dbReference>
<dbReference type="InterPro" id="IPR011765">
    <property type="entry name" value="Pept_M16_N"/>
</dbReference>
<dbReference type="PATRIC" id="fig|1629550.3.peg.1655"/>
<dbReference type="SUPFAM" id="SSF63411">
    <property type="entry name" value="LuxS/MPP-like metallohydrolase"/>
    <property type="match status" value="2"/>
</dbReference>
<organism evidence="3 4">
    <name type="scientific">Paraclostridium benzoelyticum</name>
    <dbReference type="NCBI Taxonomy" id="1629550"/>
    <lineage>
        <taxon>Bacteria</taxon>
        <taxon>Bacillati</taxon>
        <taxon>Bacillota</taxon>
        <taxon>Clostridia</taxon>
        <taxon>Peptostreptococcales</taxon>
        <taxon>Peptostreptococcaceae</taxon>
        <taxon>Paraclostridium</taxon>
    </lineage>
</organism>
<dbReference type="NCBIfam" id="NF047421">
    <property type="entry name" value="YfmH_fam"/>
    <property type="match status" value="1"/>
</dbReference>
<dbReference type="RefSeq" id="WP_046823320.1">
    <property type="nucleotide sequence ID" value="NZ_LBBT01000222.1"/>
</dbReference>
<gene>
    <name evidence="3" type="ORF">VN21_11005</name>
</gene>
<dbReference type="AlphaFoldDB" id="A0A0M3DFV3"/>
<evidence type="ECO:0000259" key="1">
    <source>
        <dbReference type="Pfam" id="PF00675"/>
    </source>
</evidence>
<dbReference type="GO" id="GO:0006508">
    <property type="term" value="P:proteolysis"/>
    <property type="evidence" value="ECO:0007669"/>
    <property type="project" value="UniProtKB-KW"/>
</dbReference>
<comment type="caution">
    <text evidence="3">The sequence shown here is derived from an EMBL/GenBank/DDBJ whole genome shotgun (WGS) entry which is preliminary data.</text>
</comment>
<keyword evidence="3" id="KW-0645">Protease</keyword>
<dbReference type="InterPro" id="IPR011249">
    <property type="entry name" value="Metalloenz_LuxS/M16"/>
</dbReference>
<evidence type="ECO:0000313" key="3">
    <source>
        <dbReference type="EMBL" id="KKY00991.1"/>
    </source>
</evidence>
<dbReference type="PANTHER" id="PTHR11851:SF134">
    <property type="entry name" value="ZINC-DEPENDENT PROTEASE"/>
    <property type="match status" value="1"/>
</dbReference>
<dbReference type="GO" id="GO:0008233">
    <property type="term" value="F:peptidase activity"/>
    <property type="evidence" value="ECO:0007669"/>
    <property type="project" value="UniProtKB-KW"/>
</dbReference>
<feature type="domain" description="Peptidase M16 C-terminal" evidence="2">
    <location>
        <begin position="182"/>
        <end position="363"/>
    </location>
</feature>
<dbReference type="Gene3D" id="3.30.830.10">
    <property type="entry name" value="Metalloenzyme, LuxS/M16 peptidase-like"/>
    <property type="match status" value="2"/>
</dbReference>
<dbReference type="InterPro" id="IPR050361">
    <property type="entry name" value="MPP/UQCRC_Complex"/>
</dbReference>
<dbReference type="EMBL" id="LBBT01000222">
    <property type="protein sequence ID" value="KKY00991.1"/>
    <property type="molecule type" value="Genomic_DNA"/>
</dbReference>
<name>A0A0M3DFV3_9FIRM</name>
<evidence type="ECO:0000259" key="2">
    <source>
        <dbReference type="Pfam" id="PF05193"/>
    </source>
</evidence>
<keyword evidence="4" id="KW-1185">Reference proteome</keyword>
<dbReference type="Proteomes" id="UP000034407">
    <property type="component" value="Unassembled WGS sequence"/>
</dbReference>
<dbReference type="Pfam" id="PF05193">
    <property type="entry name" value="Peptidase_M16_C"/>
    <property type="match status" value="1"/>
</dbReference>
<dbReference type="OrthoDB" id="9811314at2"/>
<protein>
    <submittedName>
        <fullName evidence="3">Zinc protease</fullName>
    </submittedName>
</protein>
<accession>A0A0M3DFV3</accession>
<dbReference type="InterPro" id="IPR007863">
    <property type="entry name" value="Peptidase_M16_C"/>
</dbReference>
<proteinExistence type="predicted"/>
<feature type="domain" description="Peptidase M16 N-terminal" evidence="1">
    <location>
        <begin position="62"/>
        <end position="176"/>
    </location>
</feature>
<dbReference type="PANTHER" id="PTHR11851">
    <property type="entry name" value="METALLOPROTEASE"/>
    <property type="match status" value="1"/>
</dbReference>
<dbReference type="Pfam" id="PF00675">
    <property type="entry name" value="Peptidase_M16"/>
    <property type="match status" value="1"/>
</dbReference>
<reference evidence="3 4" key="1">
    <citation type="submission" date="2015-04" db="EMBL/GenBank/DDBJ databases">
        <title>Microcin producing Clostridium sp. JC272T.</title>
        <authorList>
            <person name="Jyothsna T."/>
            <person name="Sasikala C."/>
            <person name="Ramana C."/>
        </authorList>
    </citation>
    <scope>NUCLEOTIDE SEQUENCE [LARGE SCALE GENOMIC DNA]</scope>
    <source>
        <strain evidence="3 4">JC272</strain>
    </source>
</reference>
<keyword evidence="3" id="KW-0378">Hydrolase</keyword>
<evidence type="ECO:0000313" key="4">
    <source>
        <dbReference type="Proteomes" id="UP000034407"/>
    </source>
</evidence>
<sequence length="428" mass="50096">MEKIVNDILKEELYYEKLENGLDVYFMPKKGFMKKFAVLATNYGSNELEFIPINENEKFRVNEGIAHFLEHKMFEQPDGGNAFDKFSKLGASANAYTNFTMTAYLFSCTDNFYESLEHLIDYVQTPYFTDENVEKEKGIIEQEIKMYNDDPDWNVYFNCLRAMYKDYPVNVDIAGTVESIYKITKDELYKCYNTFYNPGNMALFVVGDVEVDKVMESIKKSNHIDIEKLDHSIKRFYPQESKEINKKEVVANFPISMPMFNIGFKDDNVGIKGRELLRKEVVTEILLDMIFKRGSEIFDELYMSGLVNDNFGCGFTSQIDYAFTLIGGESESPMKVKDVILKHITKYQKEGLCEEDFNRIKKKKMGQFIKYFDSVNFIANNFIAYKFKDINLLDYLDVIKEVEFKEVEERLKNHLKEEYCVISIVEPK</sequence>